<dbReference type="PROSITE" id="PS51766">
    <property type="entry name" value="DOCKERIN"/>
    <property type="match status" value="1"/>
</dbReference>
<dbReference type="GO" id="GO:0000272">
    <property type="term" value="P:polysaccharide catabolic process"/>
    <property type="evidence" value="ECO:0007669"/>
    <property type="project" value="InterPro"/>
</dbReference>
<name>A0A935C3V5_9FIRM</name>
<feature type="chain" id="PRO_5037918511" description="Dockerin domain-containing protein" evidence="1">
    <location>
        <begin position="26"/>
        <end position="570"/>
    </location>
</feature>
<dbReference type="SUPFAM" id="SSF54001">
    <property type="entry name" value="Cysteine proteinases"/>
    <property type="match status" value="1"/>
</dbReference>
<reference evidence="3" key="1">
    <citation type="submission" date="2021-01" db="EMBL/GenBank/DDBJ databases">
        <title>Genome public.</title>
        <authorList>
            <person name="Liu C."/>
            <person name="Sun Q."/>
        </authorList>
    </citation>
    <scope>NUCLEOTIDE SEQUENCE</scope>
    <source>
        <strain evidence="3">M6</strain>
    </source>
</reference>
<dbReference type="RefSeq" id="WP_201428632.1">
    <property type="nucleotide sequence ID" value="NZ_JAEQMG010000163.1"/>
</dbReference>
<dbReference type="EMBL" id="JAEQMG010000163">
    <property type="protein sequence ID" value="MBK6089941.1"/>
    <property type="molecule type" value="Genomic_DNA"/>
</dbReference>
<feature type="domain" description="Dockerin" evidence="2">
    <location>
        <begin position="494"/>
        <end position="563"/>
    </location>
</feature>
<organism evidence="3 4">
    <name type="scientific">Ruminococcus difficilis</name>
    <dbReference type="NCBI Taxonomy" id="2763069"/>
    <lineage>
        <taxon>Bacteria</taxon>
        <taxon>Bacillati</taxon>
        <taxon>Bacillota</taxon>
        <taxon>Clostridia</taxon>
        <taxon>Eubacteriales</taxon>
        <taxon>Oscillospiraceae</taxon>
        <taxon>Ruminococcus</taxon>
    </lineage>
</organism>
<evidence type="ECO:0000259" key="2">
    <source>
        <dbReference type="PROSITE" id="PS51766"/>
    </source>
</evidence>
<dbReference type="InterPro" id="IPR016134">
    <property type="entry name" value="Dockerin_dom"/>
</dbReference>
<gene>
    <name evidence="3" type="ORF">JKK62_15050</name>
</gene>
<comment type="caution">
    <text evidence="3">The sequence shown here is derived from an EMBL/GenBank/DDBJ whole genome shotgun (WGS) entry which is preliminary data.</text>
</comment>
<dbReference type="Gene3D" id="1.10.1330.10">
    <property type="entry name" value="Dockerin domain"/>
    <property type="match status" value="1"/>
</dbReference>
<protein>
    <recommendedName>
        <fullName evidence="2">Dockerin domain-containing protein</fullName>
    </recommendedName>
</protein>
<feature type="signal peptide" evidence="1">
    <location>
        <begin position="1"/>
        <end position="25"/>
    </location>
</feature>
<proteinExistence type="predicted"/>
<keyword evidence="1" id="KW-0732">Signal</keyword>
<dbReference type="InterPro" id="IPR038765">
    <property type="entry name" value="Papain-like_cys_pep_sf"/>
</dbReference>
<dbReference type="Proteomes" id="UP000633365">
    <property type="component" value="Unassembled WGS sequence"/>
</dbReference>
<dbReference type="SUPFAM" id="SSF63446">
    <property type="entry name" value="Type I dockerin domain"/>
    <property type="match status" value="1"/>
</dbReference>
<accession>A0A935C3V5</accession>
<evidence type="ECO:0000256" key="1">
    <source>
        <dbReference type="SAM" id="SignalP"/>
    </source>
</evidence>
<sequence length="570" mass="63737">MKKPIAAILSILLIMSMMTSTAVFAQEAPEAEQVIDIDKADAAAALDEQSYTIVDNGHPLLEVVRVKEPAATAALGDGSTSGYYTAEFMIPESTSQVYLTGLTRDNVSEIRQAIIESYTGGGNFDLRNLGFIDAEKTREGDDYMCWAASTANILTYTGWAAQAGFDSADDLFETYIDAFENRGGNVRIATGWFINGISVNTLSQPREGTGSFLPQYNYRDLAEEINLRQNCAAQLAAVFDRLKNGYGVSLSVDIYNSTGYEGSHAVTCWGFVTDVRYPNTSKQYYQSVFITDSDSDKYSVQGDTDRRDADDRMSLYTLEPEEQEEINTYRFNITSKQTAMISSAVTVMPFSEEIPYETDPDATLDMINDPDIELDPFVLTDDPDDYSTVTTFAPDTTIYYQPYMMNGAKADYYGDIFLRISVKDSHGNEIYTKNFINHGLRIPASAGLRYNKDSIKSSMPVGDYTITASFNAEHQTTEAHYFNNTRTIHFKIREQYLLGDANGDDAISTPDITKMQRILARMDHSMDDMMRQRCDINHSGDLALPDVTILQRKLARMEVAFPVGETRFYD</sequence>
<evidence type="ECO:0000313" key="3">
    <source>
        <dbReference type="EMBL" id="MBK6089941.1"/>
    </source>
</evidence>
<keyword evidence="4" id="KW-1185">Reference proteome</keyword>
<dbReference type="AlphaFoldDB" id="A0A935C3V5"/>
<dbReference type="InterPro" id="IPR036439">
    <property type="entry name" value="Dockerin_dom_sf"/>
</dbReference>
<evidence type="ECO:0000313" key="4">
    <source>
        <dbReference type="Proteomes" id="UP000633365"/>
    </source>
</evidence>